<dbReference type="SUPFAM" id="SSF55729">
    <property type="entry name" value="Acyl-CoA N-acyltransferases (Nat)"/>
    <property type="match status" value="1"/>
</dbReference>
<dbReference type="InterPro" id="IPR016181">
    <property type="entry name" value="Acyl_CoA_acyltransferase"/>
</dbReference>
<dbReference type="PROSITE" id="PS51186">
    <property type="entry name" value="GNAT"/>
    <property type="match status" value="1"/>
</dbReference>
<keyword evidence="5" id="KW-1185">Reference proteome</keyword>
<evidence type="ECO:0000256" key="1">
    <source>
        <dbReference type="ARBA" id="ARBA00022679"/>
    </source>
</evidence>
<proteinExistence type="predicted"/>
<dbReference type="InterPro" id="IPR000182">
    <property type="entry name" value="GNAT_dom"/>
</dbReference>
<dbReference type="Pfam" id="PF00583">
    <property type="entry name" value="Acetyltransf_1"/>
    <property type="match status" value="1"/>
</dbReference>
<reference evidence="4" key="1">
    <citation type="submission" date="2023-05" db="EMBL/GenBank/DDBJ databases">
        <title>[olsenella] sp. nov., isolated from a pig farm feces dump.</title>
        <authorList>
            <person name="Chang Y.-H."/>
        </authorList>
    </citation>
    <scope>NUCLEOTIDE SEQUENCE</scope>
    <source>
        <strain evidence="4">YH-ols2217</strain>
    </source>
</reference>
<evidence type="ECO:0000313" key="5">
    <source>
        <dbReference type="Proteomes" id="UP001431693"/>
    </source>
</evidence>
<name>A0ABT6ZLE6_9ACTN</name>
<dbReference type="PANTHER" id="PTHR43420:SF47">
    <property type="entry name" value="N-ACETYLTRANSFERASE DOMAIN-CONTAINING PROTEIN"/>
    <property type="match status" value="1"/>
</dbReference>
<dbReference type="EMBL" id="JASJEX010000003">
    <property type="protein sequence ID" value="MDJ1129877.1"/>
    <property type="molecule type" value="Genomic_DNA"/>
</dbReference>
<comment type="caution">
    <text evidence="4">The sequence shown here is derived from an EMBL/GenBank/DDBJ whole genome shotgun (WGS) entry which is preliminary data.</text>
</comment>
<sequence length="142" mass="15689">MSDTVQIVSTSGEGRERALRGQHGAAAMRDLRDFSYAAKEDDRLVGGVVAESSDNLLEVRYLYVHEGHRGQGLGTALMEHLEEQAIEAGMSRIMLDAYSFQGPELYHKLGYTEAAVLPAPEGHTHHYFMKKLGERSPSVEAE</sequence>
<dbReference type="PANTHER" id="PTHR43420">
    <property type="entry name" value="ACETYLTRANSFERASE"/>
    <property type="match status" value="1"/>
</dbReference>
<dbReference type="RefSeq" id="WP_283712998.1">
    <property type="nucleotide sequence ID" value="NZ_JASJEW010000002.1"/>
</dbReference>
<dbReference type="Gene3D" id="3.40.630.30">
    <property type="match status" value="1"/>
</dbReference>
<dbReference type="CDD" id="cd04301">
    <property type="entry name" value="NAT_SF"/>
    <property type="match status" value="1"/>
</dbReference>
<keyword evidence="1" id="KW-0808">Transferase</keyword>
<feature type="domain" description="N-acetyltransferase" evidence="3">
    <location>
        <begin position="1"/>
        <end position="134"/>
    </location>
</feature>
<protein>
    <submittedName>
        <fullName evidence="4">GNAT family N-acetyltransferase</fullName>
    </submittedName>
</protein>
<organism evidence="4 5">
    <name type="scientific">Kribbibacterium absianum</name>
    <dbReference type="NCBI Taxonomy" id="3044210"/>
    <lineage>
        <taxon>Bacteria</taxon>
        <taxon>Bacillati</taxon>
        <taxon>Actinomycetota</taxon>
        <taxon>Coriobacteriia</taxon>
        <taxon>Coriobacteriales</taxon>
        <taxon>Kribbibacteriaceae</taxon>
        <taxon>Kribbibacterium</taxon>
    </lineage>
</organism>
<evidence type="ECO:0000256" key="2">
    <source>
        <dbReference type="ARBA" id="ARBA00023315"/>
    </source>
</evidence>
<accession>A0ABT6ZLE6</accession>
<dbReference type="InterPro" id="IPR050680">
    <property type="entry name" value="YpeA/RimI_acetyltransf"/>
</dbReference>
<evidence type="ECO:0000259" key="3">
    <source>
        <dbReference type="PROSITE" id="PS51186"/>
    </source>
</evidence>
<keyword evidence="2" id="KW-0012">Acyltransferase</keyword>
<dbReference type="Proteomes" id="UP001431693">
    <property type="component" value="Unassembled WGS sequence"/>
</dbReference>
<evidence type="ECO:0000313" key="4">
    <source>
        <dbReference type="EMBL" id="MDJ1129877.1"/>
    </source>
</evidence>
<gene>
    <name evidence="4" type="ORF">QJ043_07280</name>
</gene>